<dbReference type="GO" id="GO:0008483">
    <property type="term" value="F:transaminase activity"/>
    <property type="evidence" value="ECO:0007669"/>
    <property type="project" value="UniProtKB-KW"/>
</dbReference>
<evidence type="ECO:0000256" key="1">
    <source>
        <dbReference type="ARBA" id="ARBA00001933"/>
    </source>
</evidence>
<dbReference type="Pfam" id="PF00202">
    <property type="entry name" value="Aminotran_3"/>
    <property type="match status" value="1"/>
</dbReference>
<dbReference type="GO" id="GO:0030170">
    <property type="term" value="F:pyridoxal phosphate binding"/>
    <property type="evidence" value="ECO:0007669"/>
    <property type="project" value="InterPro"/>
</dbReference>
<dbReference type="EC" id="2.6.1.-" evidence="4"/>
<dbReference type="Proteomes" id="UP000315017">
    <property type="component" value="Chromosome"/>
</dbReference>
<name>A0A517YNC3_9BACT</name>
<proteinExistence type="inferred from homology"/>
<organism evidence="4 5">
    <name type="scientific">Anatilimnocola aggregata</name>
    <dbReference type="NCBI Taxonomy" id="2528021"/>
    <lineage>
        <taxon>Bacteria</taxon>
        <taxon>Pseudomonadati</taxon>
        <taxon>Planctomycetota</taxon>
        <taxon>Planctomycetia</taxon>
        <taxon>Pirellulales</taxon>
        <taxon>Pirellulaceae</taxon>
        <taxon>Anatilimnocola</taxon>
    </lineage>
</organism>
<keyword evidence="4" id="KW-0032">Aminotransferase</keyword>
<protein>
    <submittedName>
        <fullName evidence="4">3-aminobutyryl-CoA aminotransferase</fullName>
        <ecNumber evidence="4">2.6.1.-</ecNumber>
    </submittedName>
</protein>
<accession>A0A517YNC3</accession>
<gene>
    <name evidence="4" type="primary">kat</name>
    <name evidence="4" type="ORF">ETAA8_68900</name>
</gene>
<evidence type="ECO:0000313" key="5">
    <source>
        <dbReference type="Proteomes" id="UP000315017"/>
    </source>
</evidence>
<comment type="cofactor">
    <cofactor evidence="1">
        <name>pyridoxal 5'-phosphate</name>
        <dbReference type="ChEBI" id="CHEBI:597326"/>
    </cofactor>
</comment>
<dbReference type="PROSITE" id="PS00600">
    <property type="entry name" value="AA_TRANSFER_CLASS_3"/>
    <property type="match status" value="1"/>
</dbReference>
<evidence type="ECO:0000256" key="2">
    <source>
        <dbReference type="ARBA" id="ARBA00022898"/>
    </source>
</evidence>
<dbReference type="PIRSF" id="PIRSF000521">
    <property type="entry name" value="Transaminase_4ab_Lys_Orn"/>
    <property type="match status" value="1"/>
</dbReference>
<dbReference type="PANTHER" id="PTHR43713">
    <property type="entry name" value="GLUTAMATE-1-SEMIALDEHYDE 2,1-AMINOMUTASE"/>
    <property type="match status" value="1"/>
</dbReference>
<dbReference type="InterPro" id="IPR005814">
    <property type="entry name" value="Aminotrans_3"/>
</dbReference>
<comment type="similarity">
    <text evidence="3">Belongs to the class-III pyridoxal-phosphate-dependent aminotransferase family.</text>
</comment>
<evidence type="ECO:0000313" key="4">
    <source>
        <dbReference type="EMBL" id="QDU31730.1"/>
    </source>
</evidence>
<dbReference type="RefSeq" id="WP_145099336.1">
    <property type="nucleotide sequence ID" value="NZ_CP036274.1"/>
</dbReference>
<dbReference type="AlphaFoldDB" id="A0A517YNC3"/>
<dbReference type="InterPro" id="IPR049704">
    <property type="entry name" value="Aminotrans_3_PPA_site"/>
</dbReference>
<dbReference type="EMBL" id="CP036274">
    <property type="protein sequence ID" value="QDU31730.1"/>
    <property type="molecule type" value="Genomic_DNA"/>
</dbReference>
<dbReference type="SUPFAM" id="SSF53383">
    <property type="entry name" value="PLP-dependent transferases"/>
    <property type="match status" value="1"/>
</dbReference>
<dbReference type="Gene3D" id="3.40.640.10">
    <property type="entry name" value="Type I PLP-dependent aspartate aminotransferase-like (Major domain)"/>
    <property type="match status" value="1"/>
</dbReference>
<keyword evidence="2 3" id="KW-0663">Pyridoxal phosphate</keyword>
<dbReference type="OrthoDB" id="9807885at2"/>
<dbReference type="KEGG" id="aagg:ETAA8_68900"/>
<keyword evidence="5" id="KW-1185">Reference proteome</keyword>
<dbReference type="Gene3D" id="3.90.1150.10">
    <property type="entry name" value="Aspartate Aminotransferase, domain 1"/>
    <property type="match status" value="1"/>
</dbReference>
<dbReference type="InterPro" id="IPR015424">
    <property type="entry name" value="PyrdxlP-dep_Trfase"/>
</dbReference>
<dbReference type="InterPro" id="IPR015422">
    <property type="entry name" value="PyrdxlP-dep_Trfase_small"/>
</dbReference>
<dbReference type="PANTHER" id="PTHR43713:SF3">
    <property type="entry name" value="GLUTAMATE-1-SEMIALDEHYDE 2,1-AMINOMUTASE 1, CHLOROPLASTIC-RELATED"/>
    <property type="match status" value="1"/>
</dbReference>
<sequence>MDQQPTNLTSQSQALYREARQLMPGGTQLLSKRPELFAPEQWPAYYSAAKGCEVTDLDGRKYLDFSHNGVGACLLGYAHPRVNEAVIRRVEQGSICSLNSPDEVRLARELVRLHPWSQQVRFARGGGEALAVAARFARAATGRDVIAFCGYHGWCDWYLAANLNGDRALDGHLLPGLSPSGVPRGLQGTALPFAYNRLDQLAAIVREQGLHLAAVIMEPTRNMPPAEGFIAGVRQLCDDCGAKLIFDEVTTGFRLRHGGAHLDFAIEPDAAVFAKGLGSGHPIAAIIGKATMLEAAQETFVSSTYWTDGVGPAAALAMLDVCAEIDVPGHLRNIGLLLRRECEQLAAQHGVPLTVGGYPALTSLAFQHPEAAALQTLFTVRMLERGFLTGSGFYPTLAHEPAHVTAFAKAAEPVFAELAIVIRQQDIAARIGGPVRHAGFHRLT</sequence>
<keyword evidence="4" id="KW-0808">Transferase</keyword>
<evidence type="ECO:0000256" key="3">
    <source>
        <dbReference type="RuleBase" id="RU003560"/>
    </source>
</evidence>
<dbReference type="InterPro" id="IPR015421">
    <property type="entry name" value="PyrdxlP-dep_Trfase_major"/>
</dbReference>
<reference evidence="4 5" key="1">
    <citation type="submission" date="2019-02" db="EMBL/GenBank/DDBJ databases">
        <title>Deep-cultivation of Planctomycetes and their phenomic and genomic characterization uncovers novel biology.</title>
        <authorList>
            <person name="Wiegand S."/>
            <person name="Jogler M."/>
            <person name="Boedeker C."/>
            <person name="Pinto D."/>
            <person name="Vollmers J."/>
            <person name="Rivas-Marin E."/>
            <person name="Kohn T."/>
            <person name="Peeters S.H."/>
            <person name="Heuer A."/>
            <person name="Rast P."/>
            <person name="Oberbeckmann S."/>
            <person name="Bunk B."/>
            <person name="Jeske O."/>
            <person name="Meyerdierks A."/>
            <person name="Storesund J.E."/>
            <person name="Kallscheuer N."/>
            <person name="Luecker S."/>
            <person name="Lage O.M."/>
            <person name="Pohl T."/>
            <person name="Merkel B.J."/>
            <person name="Hornburger P."/>
            <person name="Mueller R.-W."/>
            <person name="Bruemmer F."/>
            <person name="Labrenz M."/>
            <person name="Spormann A.M."/>
            <person name="Op den Camp H."/>
            <person name="Overmann J."/>
            <person name="Amann R."/>
            <person name="Jetten M.S.M."/>
            <person name="Mascher T."/>
            <person name="Medema M.H."/>
            <person name="Devos D.P."/>
            <person name="Kaster A.-K."/>
            <person name="Ovreas L."/>
            <person name="Rohde M."/>
            <person name="Galperin M.Y."/>
            <person name="Jogler C."/>
        </authorList>
    </citation>
    <scope>NUCLEOTIDE SEQUENCE [LARGE SCALE GENOMIC DNA]</scope>
    <source>
        <strain evidence="4 5">ETA_A8</strain>
    </source>
</reference>